<dbReference type="RefSeq" id="WP_093659015.1">
    <property type="nucleotide sequence ID" value="NZ_FOET01000005.1"/>
</dbReference>
<reference evidence="2 3" key="1">
    <citation type="submission" date="2016-10" db="EMBL/GenBank/DDBJ databases">
        <authorList>
            <person name="de Groot N.N."/>
        </authorList>
    </citation>
    <scope>NUCLEOTIDE SEQUENCE [LARGE SCALE GENOMIC DNA]</scope>
    <source>
        <strain evidence="2 3">CGMCC 4.3519</strain>
    </source>
</reference>
<accession>A0A1H9EQA4</accession>
<name>A0A1H9EQA4_9ACTN</name>
<evidence type="ECO:0000313" key="3">
    <source>
        <dbReference type="Proteomes" id="UP000199055"/>
    </source>
</evidence>
<dbReference type="Gene3D" id="2.30.110.10">
    <property type="entry name" value="Electron Transport, Fmn-binding Protein, Chain A"/>
    <property type="match status" value="1"/>
</dbReference>
<dbReference type="AlphaFoldDB" id="A0A1H9EQA4"/>
<feature type="region of interest" description="Disordered" evidence="1">
    <location>
        <begin position="48"/>
        <end position="78"/>
    </location>
</feature>
<evidence type="ECO:0000256" key="1">
    <source>
        <dbReference type="SAM" id="MobiDB-lite"/>
    </source>
</evidence>
<sequence length="130" mass="14204">MSTPGTGLSLFADEPRVWLATYDREGVPVGTATAIAVEGDRAYVRAHGRSGTAERLRRRPEAEISPSTLGGTPAGAPMKVDVRRLSGREARHAARHLTRKHPVRGVLVPLGHRLMLDRSLLYELHPVGER</sequence>
<proteinExistence type="predicted"/>
<dbReference type="InterPro" id="IPR012349">
    <property type="entry name" value="Split_barrel_FMN-bd"/>
</dbReference>
<evidence type="ECO:0000313" key="2">
    <source>
        <dbReference type="EMBL" id="SEQ27884.1"/>
    </source>
</evidence>
<gene>
    <name evidence="2" type="ORF">SAMN05216481_105248</name>
</gene>
<keyword evidence="3" id="KW-1185">Reference proteome</keyword>
<dbReference type="SUPFAM" id="SSF50475">
    <property type="entry name" value="FMN-binding split barrel"/>
    <property type="match status" value="1"/>
</dbReference>
<dbReference type="STRING" id="403935.SAMN05216481_105248"/>
<organism evidence="2 3">
    <name type="scientific">Streptomyces radiopugnans</name>
    <dbReference type="NCBI Taxonomy" id="403935"/>
    <lineage>
        <taxon>Bacteria</taxon>
        <taxon>Bacillati</taxon>
        <taxon>Actinomycetota</taxon>
        <taxon>Actinomycetes</taxon>
        <taxon>Kitasatosporales</taxon>
        <taxon>Streptomycetaceae</taxon>
        <taxon>Streptomyces</taxon>
    </lineage>
</organism>
<feature type="compositionally biased region" description="Basic and acidic residues" evidence="1">
    <location>
        <begin position="52"/>
        <end position="62"/>
    </location>
</feature>
<protein>
    <submittedName>
        <fullName evidence="2">Uncharacterized protein</fullName>
    </submittedName>
</protein>
<dbReference type="EMBL" id="FOET01000005">
    <property type="protein sequence ID" value="SEQ27884.1"/>
    <property type="molecule type" value="Genomic_DNA"/>
</dbReference>
<dbReference type="Proteomes" id="UP000199055">
    <property type="component" value="Unassembled WGS sequence"/>
</dbReference>